<proteinExistence type="predicted"/>
<dbReference type="PANTHER" id="PTHR45228:SF9">
    <property type="entry name" value="3'3'-CGAMP-SPECIFIC PHOSPHODIESTERASE 2"/>
    <property type="match status" value="1"/>
</dbReference>
<gene>
    <name evidence="4" type="ORF">HJ583_013845</name>
</gene>
<dbReference type="InterPro" id="IPR037522">
    <property type="entry name" value="HD_GYP_dom"/>
</dbReference>
<dbReference type="CDD" id="cd00077">
    <property type="entry name" value="HDc"/>
    <property type="match status" value="1"/>
</dbReference>
<feature type="modified residue" description="4-aspartylphosphate" evidence="1">
    <location>
        <position position="84"/>
    </location>
</feature>
<name>A0ABX2II00_9RHOO</name>
<dbReference type="InterPro" id="IPR001789">
    <property type="entry name" value="Sig_transdc_resp-reg_receiver"/>
</dbReference>
<dbReference type="Gene3D" id="1.10.3210.10">
    <property type="entry name" value="Hypothetical protein af1432"/>
    <property type="match status" value="1"/>
</dbReference>
<dbReference type="Pfam" id="PF13487">
    <property type="entry name" value="HD_5"/>
    <property type="match status" value="1"/>
</dbReference>
<protein>
    <submittedName>
        <fullName evidence="4">DUF3369 domain-containing protein</fullName>
    </submittedName>
</protein>
<keyword evidence="5" id="KW-1185">Reference proteome</keyword>
<dbReference type="InterPro" id="IPR021800">
    <property type="entry name" value="DUF3369"/>
</dbReference>
<keyword evidence="1" id="KW-0597">Phosphoprotein</keyword>
<dbReference type="PANTHER" id="PTHR45228">
    <property type="entry name" value="CYCLIC DI-GMP PHOSPHODIESTERASE TM_0186-RELATED"/>
    <property type="match status" value="1"/>
</dbReference>
<dbReference type="InterPro" id="IPR011006">
    <property type="entry name" value="CheY-like_superfamily"/>
</dbReference>
<comment type="caution">
    <text evidence="4">The sequence shown here is derived from an EMBL/GenBank/DDBJ whole genome shotgun (WGS) entry which is preliminary data.</text>
</comment>
<evidence type="ECO:0000313" key="5">
    <source>
        <dbReference type="Proteomes" id="UP000778523"/>
    </source>
</evidence>
<reference evidence="4 5" key="1">
    <citation type="submission" date="2020-06" db="EMBL/GenBank/DDBJ databases">
        <title>Draft genome of Uliginosibacterium sp. IMCC34675.</title>
        <authorList>
            <person name="Song J."/>
        </authorList>
    </citation>
    <scope>NUCLEOTIDE SEQUENCE [LARGE SCALE GENOMIC DNA]</scope>
    <source>
        <strain evidence="4 5">IMCC34675</strain>
    </source>
</reference>
<evidence type="ECO:0000313" key="4">
    <source>
        <dbReference type="EMBL" id="NSL56117.1"/>
    </source>
</evidence>
<dbReference type="InterPro" id="IPR003607">
    <property type="entry name" value="HD/PDEase_dom"/>
</dbReference>
<dbReference type="SUPFAM" id="SSF52172">
    <property type="entry name" value="CheY-like"/>
    <property type="match status" value="1"/>
</dbReference>
<dbReference type="RefSeq" id="WP_170022455.1">
    <property type="nucleotide sequence ID" value="NZ_JABCSC020000003.1"/>
</dbReference>
<evidence type="ECO:0000259" key="2">
    <source>
        <dbReference type="PROSITE" id="PS50110"/>
    </source>
</evidence>
<sequence length="517" mass="56835">MRIIKDAIQFEAERATPASPTAKPLYTWKLLVVDDEPDVRAVTRLGLRNFTFAERPLEFIEASSASEALQRLAEHPDIAVALVDVVMETEDAGLRLVEKIRNELGNKLIRLVIRTGQPGAAPERYVIDHYDIDDYKDKTELTTTRLYTTVRSALKSYRDLCAIDINRLGLERLLQAAPDIYRLANVSLQEFFSGVLTQVVGLCHLSPDSFISTIEGVIATVESGEQAVHAGTAPFIASGRFHAIHEQCRKAVLAGQDPTGLPGNAFIIPIVIHGQAEGYIYIEPTLPLSDDDKRLIRLTAQQSAQSLENLRLHIDLANAFRYAIDMLAEIAEFKDKTTGRHIERIATYTEKVALAMGCSRAEAEHMGISSRLHDVGKIGIPDDILGKPGKLDPEEVRIMQHHASIGGSILGHDKALGLARSIATSHHERWDGLGYPAGIRSAELPLAVRIVSVVDVFDALVSHRPYKTPWPLPEARAEILAGRDIQFDPQVVDAFLGLLDQGVFANMIAEASLPPEG</sequence>
<feature type="domain" description="Response regulatory" evidence="2">
    <location>
        <begin position="29"/>
        <end position="153"/>
    </location>
</feature>
<evidence type="ECO:0000259" key="3">
    <source>
        <dbReference type="PROSITE" id="PS51832"/>
    </source>
</evidence>
<feature type="domain" description="HD-GYP" evidence="3">
    <location>
        <begin position="316"/>
        <end position="511"/>
    </location>
</feature>
<dbReference type="PROSITE" id="PS50110">
    <property type="entry name" value="RESPONSE_REGULATORY"/>
    <property type="match status" value="1"/>
</dbReference>
<organism evidence="4 5">
    <name type="scientific">Uliginosibacterium aquaticum</name>
    <dbReference type="NCBI Taxonomy" id="2731212"/>
    <lineage>
        <taxon>Bacteria</taxon>
        <taxon>Pseudomonadati</taxon>
        <taxon>Pseudomonadota</taxon>
        <taxon>Betaproteobacteria</taxon>
        <taxon>Rhodocyclales</taxon>
        <taxon>Zoogloeaceae</taxon>
        <taxon>Uliginosibacterium</taxon>
    </lineage>
</organism>
<dbReference type="EMBL" id="JABCSC020000003">
    <property type="protein sequence ID" value="NSL56117.1"/>
    <property type="molecule type" value="Genomic_DNA"/>
</dbReference>
<dbReference type="Gene3D" id="3.40.50.2300">
    <property type="match status" value="1"/>
</dbReference>
<dbReference type="Gene3D" id="3.30.450.40">
    <property type="match status" value="1"/>
</dbReference>
<dbReference type="SUPFAM" id="SSF109604">
    <property type="entry name" value="HD-domain/PDEase-like"/>
    <property type="match status" value="1"/>
</dbReference>
<evidence type="ECO:0000256" key="1">
    <source>
        <dbReference type="PROSITE-ProRule" id="PRU00169"/>
    </source>
</evidence>
<dbReference type="Pfam" id="PF11849">
    <property type="entry name" value="DUF3369"/>
    <property type="match status" value="1"/>
</dbReference>
<dbReference type="InterPro" id="IPR052020">
    <property type="entry name" value="Cyclic_di-GMP/3'3'-cGAMP_PDE"/>
</dbReference>
<dbReference type="InterPro" id="IPR029016">
    <property type="entry name" value="GAF-like_dom_sf"/>
</dbReference>
<dbReference type="PROSITE" id="PS51832">
    <property type="entry name" value="HD_GYP"/>
    <property type="match status" value="1"/>
</dbReference>
<dbReference type="SMART" id="SM00471">
    <property type="entry name" value="HDc"/>
    <property type="match status" value="1"/>
</dbReference>
<accession>A0ABX2II00</accession>
<dbReference type="Proteomes" id="UP000778523">
    <property type="component" value="Unassembled WGS sequence"/>
</dbReference>